<gene>
    <name evidence="1" type="ORF">B0T10DRAFT_166402</name>
</gene>
<organism evidence="1 2">
    <name type="scientific">Thelonectria olida</name>
    <dbReference type="NCBI Taxonomy" id="1576542"/>
    <lineage>
        <taxon>Eukaryota</taxon>
        <taxon>Fungi</taxon>
        <taxon>Dikarya</taxon>
        <taxon>Ascomycota</taxon>
        <taxon>Pezizomycotina</taxon>
        <taxon>Sordariomycetes</taxon>
        <taxon>Hypocreomycetidae</taxon>
        <taxon>Hypocreales</taxon>
        <taxon>Nectriaceae</taxon>
        <taxon>Thelonectria</taxon>
    </lineage>
</organism>
<comment type="caution">
    <text evidence="1">The sequence shown here is derived from an EMBL/GenBank/DDBJ whole genome shotgun (WGS) entry which is preliminary data.</text>
</comment>
<reference evidence="1 2" key="1">
    <citation type="journal article" date="2021" name="Nat. Commun.">
        <title>Genetic determinants of endophytism in the Arabidopsis root mycobiome.</title>
        <authorList>
            <person name="Mesny F."/>
            <person name="Miyauchi S."/>
            <person name="Thiergart T."/>
            <person name="Pickel B."/>
            <person name="Atanasova L."/>
            <person name="Karlsson M."/>
            <person name="Huettel B."/>
            <person name="Barry K.W."/>
            <person name="Haridas S."/>
            <person name="Chen C."/>
            <person name="Bauer D."/>
            <person name="Andreopoulos W."/>
            <person name="Pangilinan J."/>
            <person name="LaButti K."/>
            <person name="Riley R."/>
            <person name="Lipzen A."/>
            <person name="Clum A."/>
            <person name="Drula E."/>
            <person name="Henrissat B."/>
            <person name="Kohler A."/>
            <person name="Grigoriev I.V."/>
            <person name="Martin F.M."/>
            <person name="Hacquard S."/>
        </authorList>
    </citation>
    <scope>NUCLEOTIDE SEQUENCE [LARGE SCALE GENOMIC DNA]</scope>
    <source>
        <strain evidence="1 2">MPI-CAGE-CH-0241</strain>
    </source>
</reference>
<name>A0A9P9AX22_9HYPO</name>
<dbReference type="AlphaFoldDB" id="A0A9P9AX22"/>
<evidence type="ECO:0000313" key="1">
    <source>
        <dbReference type="EMBL" id="KAH6896859.1"/>
    </source>
</evidence>
<keyword evidence="2" id="KW-1185">Reference proteome</keyword>
<proteinExistence type="predicted"/>
<sequence>MRQNHQVEANYSPKCQTLRAFKRGSHPNWIKQQKHHRPTLAHQLFTTHPPTRRLHHDTLTTTPSLFLSRTCNQGTLAAVQAEPIPIPLSLSLAHSSILFSLFLDFWNLHRFRFSRTYPSPSSLGARDLHRVEVWRQTNTHTFIINKEYLQPCVTRPSAPSIAALASVALPSSSRACLLAPRPAAGTCPNYPPPSSGASAVFATRTD</sequence>
<evidence type="ECO:0000313" key="2">
    <source>
        <dbReference type="Proteomes" id="UP000777438"/>
    </source>
</evidence>
<accession>A0A9P9AX22</accession>
<dbReference type="EMBL" id="JAGPYM010000003">
    <property type="protein sequence ID" value="KAH6896859.1"/>
    <property type="molecule type" value="Genomic_DNA"/>
</dbReference>
<dbReference type="Proteomes" id="UP000777438">
    <property type="component" value="Unassembled WGS sequence"/>
</dbReference>
<protein>
    <submittedName>
        <fullName evidence="1">Uncharacterized protein</fullName>
    </submittedName>
</protein>